<dbReference type="Proteomes" id="UP000001396">
    <property type="component" value="Unassembled WGS sequence"/>
</dbReference>
<keyword evidence="2" id="KW-0732">Signal</keyword>
<comment type="caution">
    <text evidence="4">The sequence shown here is derived from an EMBL/GenBank/DDBJ whole genome shotgun (WGS) entry which is preliminary data.</text>
</comment>
<name>D3AWF0_HETP5</name>
<sequence>MKKFGLFLLALLVCSFLVESIQGDKEADRKREEEERRIRCQCCRDTAVAFKKLSKKKNLPWGESQIAQTLVAAYSLEKDPFTRDTCIYVTKTFGHYFVVECFQKEKLPEEVCAGLGYCK</sequence>
<organism evidence="4 5">
    <name type="scientific">Heterostelium pallidum (strain ATCC 26659 / Pp 5 / PN500)</name>
    <name type="common">Cellular slime mold</name>
    <name type="synonym">Polysphondylium pallidum</name>
    <dbReference type="NCBI Taxonomy" id="670386"/>
    <lineage>
        <taxon>Eukaryota</taxon>
        <taxon>Amoebozoa</taxon>
        <taxon>Evosea</taxon>
        <taxon>Eumycetozoa</taxon>
        <taxon>Dictyostelia</taxon>
        <taxon>Acytosteliales</taxon>
        <taxon>Acytosteliaceae</taxon>
        <taxon>Heterostelium</taxon>
    </lineage>
</organism>
<dbReference type="InParanoid" id="D3AWF0"/>
<evidence type="ECO:0000313" key="4">
    <source>
        <dbReference type="EMBL" id="EFA86623.1"/>
    </source>
</evidence>
<evidence type="ECO:0000313" key="5">
    <source>
        <dbReference type="Proteomes" id="UP000001396"/>
    </source>
</evidence>
<protein>
    <recommendedName>
        <fullName evidence="3">Saposin B-type domain-containing protein</fullName>
    </recommendedName>
</protein>
<evidence type="ECO:0000256" key="1">
    <source>
        <dbReference type="ARBA" id="ARBA00023157"/>
    </source>
</evidence>
<evidence type="ECO:0000259" key="3">
    <source>
        <dbReference type="PROSITE" id="PS50015"/>
    </source>
</evidence>
<feature type="chain" id="PRO_5003041986" description="Saposin B-type domain-containing protein" evidence="2">
    <location>
        <begin position="24"/>
        <end position="119"/>
    </location>
</feature>
<dbReference type="InterPro" id="IPR008139">
    <property type="entry name" value="SaposinB_dom"/>
</dbReference>
<accession>D3AWF0</accession>
<keyword evidence="5" id="KW-1185">Reference proteome</keyword>
<dbReference type="AlphaFoldDB" id="D3AWF0"/>
<evidence type="ECO:0000256" key="2">
    <source>
        <dbReference type="SAM" id="SignalP"/>
    </source>
</evidence>
<feature type="domain" description="Saposin B-type" evidence="3">
    <location>
        <begin position="36"/>
        <end position="119"/>
    </location>
</feature>
<dbReference type="RefSeq" id="XP_020438728.1">
    <property type="nucleotide sequence ID" value="XM_020571454.1"/>
</dbReference>
<dbReference type="PROSITE" id="PS50015">
    <property type="entry name" value="SAP_B"/>
    <property type="match status" value="1"/>
</dbReference>
<proteinExistence type="predicted"/>
<dbReference type="EMBL" id="ADBJ01000002">
    <property type="protein sequence ID" value="EFA86623.1"/>
    <property type="molecule type" value="Genomic_DNA"/>
</dbReference>
<keyword evidence="1" id="KW-1015">Disulfide bond</keyword>
<feature type="signal peptide" evidence="2">
    <location>
        <begin position="1"/>
        <end position="23"/>
    </location>
</feature>
<reference evidence="4 5" key="1">
    <citation type="journal article" date="2011" name="Genome Res.">
        <title>Phylogeny-wide analysis of social amoeba genomes highlights ancient origins for complex intercellular communication.</title>
        <authorList>
            <person name="Heidel A.J."/>
            <person name="Lawal H.M."/>
            <person name="Felder M."/>
            <person name="Schilde C."/>
            <person name="Helps N.R."/>
            <person name="Tunggal B."/>
            <person name="Rivero F."/>
            <person name="John U."/>
            <person name="Schleicher M."/>
            <person name="Eichinger L."/>
            <person name="Platzer M."/>
            <person name="Noegel A.A."/>
            <person name="Schaap P."/>
            <person name="Gloeckner G."/>
        </authorList>
    </citation>
    <scope>NUCLEOTIDE SEQUENCE [LARGE SCALE GENOMIC DNA]</scope>
    <source>
        <strain evidence="5">ATCC 26659 / Pp 5 / PN500</strain>
    </source>
</reference>
<dbReference type="GeneID" id="31355958"/>
<gene>
    <name evidence="4" type="ORF">PPL_00424</name>
</gene>